<evidence type="ECO:0000256" key="9">
    <source>
        <dbReference type="ARBA" id="ARBA00023163"/>
    </source>
</evidence>
<feature type="domain" description="C2H2-type" evidence="14">
    <location>
        <begin position="631"/>
        <end position="658"/>
    </location>
</feature>
<proteinExistence type="predicted"/>
<dbReference type="InterPro" id="IPR012934">
    <property type="entry name" value="Znf_AD"/>
</dbReference>
<dbReference type="PROSITE" id="PS51915">
    <property type="entry name" value="ZAD"/>
    <property type="match status" value="1"/>
</dbReference>
<keyword evidence="3 12" id="KW-0479">Metal-binding</keyword>
<dbReference type="SMART" id="SM00868">
    <property type="entry name" value="zf-AD"/>
    <property type="match status" value="1"/>
</dbReference>
<dbReference type="PANTHER" id="PTHR24376">
    <property type="entry name" value="ZINC FINGER PROTEIN"/>
    <property type="match status" value="1"/>
</dbReference>
<evidence type="ECO:0000256" key="4">
    <source>
        <dbReference type="ARBA" id="ARBA00022737"/>
    </source>
</evidence>
<organism evidence="16 17">
    <name type="scientific">Anopheles culicifacies</name>
    <dbReference type="NCBI Taxonomy" id="139723"/>
    <lineage>
        <taxon>Eukaryota</taxon>
        <taxon>Metazoa</taxon>
        <taxon>Ecdysozoa</taxon>
        <taxon>Arthropoda</taxon>
        <taxon>Hexapoda</taxon>
        <taxon>Insecta</taxon>
        <taxon>Pterygota</taxon>
        <taxon>Neoptera</taxon>
        <taxon>Endopterygota</taxon>
        <taxon>Diptera</taxon>
        <taxon>Nematocera</taxon>
        <taxon>Culicoidea</taxon>
        <taxon>Culicidae</taxon>
        <taxon>Anophelinae</taxon>
        <taxon>Anopheles</taxon>
        <taxon>culicifacies species complex</taxon>
    </lineage>
</organism>
<evidence type="ECO:0000256" key="1">
    <source>
        <dbReference type="ARBA" id="ARBA00003767"/>
    </source>
</evidence>
<dbReference type="PROSITE" id="PS50157">
    <property type="entry name" value="ZINC_FINGER_C2H2_2"/>
    <property type="match status" value="9"/>
</dbReference>
<sequence>MEAAKASKPSSGMTASSPAERSKPVDEKQVAEASSDEFCRICLLKSTQLKPLMERVDGVMIPEMLYKLCGRQIEVQEGYPRSICQRCLCRLDCAFRFLNDFHQQDERLRSFYWSGSVAKRLQEYQVEGNATANKRMDELNSLYKALFKQPAKQMCNKETNTIKQKSPKTADVGTITDKELINLQLVKSEDDSDGEIMLEHYVMEEDNEETYLDYCVDGETTLKDQQLVAMKIDLLQSTDEAESCSEEKPSRAKEIKGTRQQQQLSKATKVKVALSDTMEESIPTDTDDPAHEQVYYEDTETEQEEEEEEEEEEDQEQEGKFDDLRCYICDIKEENEDLLEQHLDLHSTMLPYDCKSCHAEGVSIRTIKTVSSLHNHFRSHLYPYWCDICGKRYLRKMQLKKHKENHTNSLFVCDECGRGFTHKKTWQNHIKRHKALRAEMYKCSTCDKAFGNKARLDRHMRLHTGDRPFECKYCDKRYYDRHQLQCHTEKHFREVDCACEYCGETFAGTKKLEAHKVAKHLTGKELDDYLANRAKRTKRQAILKDETCPYPDCNYKAKTYGAMYVHKRTKHAPMHPCGICGKSFAFQNQLEVHMKLHTGEKPFQCELCGRSFRRGFSYREHMEMHTSQASYNCPTCNKSFKRPRYLQAHMLTHTSERKFSCEICGNCYKTNGELKKHNKNKHGLDIVEQDVIIETDDQYIVEYV</sequence>
<dbReference type="InterPro" id="IPR036236">
    <property type="entry name" value="Znf_C2H2_sf"/>
</dbReference>
<dbReference type="EMBL" id="AXCM01005143">
    <property type="status" value="NOT_ANNOTATED_CDS"/>
    <property type="molecule type" value="Genomic_DNA"/>
</dbReference>
<dbReference type="SUPFAM" id="SSF57667">
    <property type="entry name" value="beta-beta-alpha zinc fingers"/>
    <property type="match status" value="4"/>
</dbReference>
<feature type="binding site" evidence="12">
    <location>
        <position position="87"/>
    </location>
    <ligand>
        <name>Zn(2+)</name>
        <dbReference type="ChEBI" id="CHEBI:29105"/>
    </ligand>
</feature>
<keyword evidence="17" id="KW-1185">Reference proteome</keyword>
<protein>
    <recommendedName>
        <fullName evidence="18">Protein krueppel</fullName>
    </recommendedName>
</protein>
<evidence type="ECO:0000256" key="7">
    <source>
        <dbReference type="ARBA" id="ARBA00023015"/>
    </source>
</evidence>
<comment type="function">
    <text evidence="1">May be involved in transcriptional regulation.</text>
</comment>
<dbReference type="FunFam" id="3.30.160.60:FF:000100">
    <property type="entry name" value="Zinc finger 45-like"/>
    <property type="match status" value="1"/>
</dbReference>
<dbReference type="Gene3D" id="3.30.160.60">
    <property type="entry name" value="Classic Zinc Finger"/>
    <property type="match status" value="8"/>
</dbReference>
<evidence type="ECO:0000256" key="10">
    <source>
        <dbReference type="ARBA" id="ARBA00023242"/>
    </source>
</evidence>
<feature type="domain" description="C2H2-type" evidence="14">
    <location>
        <begin position="659"/>
        <end position="682"/>
    </location>
</feature>
<feature type="compositionally biased region" description="Acidic residues" evidence="13">
    <location>
        <begin position="296"/>
        <end position="316"/>
    </location>
</feature>
<dbReference type="GO" id="GO:0001228">
    <property type="term" value="F:DNA-binding transcription activator activity, RNA polymerase II-specific"/>
    <property type="evidence" value="ECO:0007669"/>
    <property type="project" value="TreeGrafter"/>
</dbReference>
<evidence type="ECO:0000256" key="12">
    <source>
        <dbReference type="PROSITE-ProRule" id="PRU01263"/>
    </source>
</evidence>
<dbReference type="FunFam" id="3.30.160.60:FF:000097">
    <property type="entry name" value="Zinc finger protein"/>
    <property type="match status" value="1"/>
</dbReference>
<dbReference type="FunFam" id="3.30.160.60:FF:000744">
    <property type="entry name" value="zinc finger E-box-binding homeobox 1"/>
    <property type="match status" value="1"/>
</dbReference>
<dbReference type="STRING" id="139723.A0A182MSA6"/>
<feature type="binding site" evidence="12">
    <location>
        <position position="42"/>
    </location>
    <ligand>
        <name>Zn(2+)</name>
        <dbReference type="ChEBI" id="CHEBI:29105"/>
    </ligand>
</feature>
<feature type="domain" description="C2H2-type" evidence="14">
    <location>
        <begin position="575"/>
        <end position="602"/>
    </location>
</feature>
<dbReference type="EnsemblMetazoa" id="ACUA025052-RA">
    <property type="protein sequence ID" value="ACUA025052-PA"/>
    <property type="gene ID" value="ACUA025052"/>
</dbReference>
<dbReference type="PANTHER" id="PTHR24376:SF216">
    <property type="entry name" value="ZINC FINGER PROTEIN 420-LIKE"/>
    <property type="match status" value="1"/>
</dbReference>
<keyword evidence="5 11" id="KW-0863">Zinc-finger</keyword>
<evidence type="ECO:0000256" key="13">
    <source>
        <dbReference type="SAM" id="MobiDB-lite"/>
    </source>
</evidence>
<comment type="subcellular location">
    <subcellularLocation>
        <location evidence="2">Nucleus</location>
    </subcellularLocation>
</comment>
<feature type="domain" description="C2H2-type" evidence="14">
    <location>
        <begin position="441"/>
        <end position="468"/>
    </location>
</feature>
<dbReference type="PROSITE" id="PS00028">
    <property type="entry name" value="ZINC_FINGER_C2H2_1"/>
    <property type="match status" value="9"/>
</dbReference>
<feature type="domain" description="C2H2-type" evidence="14">
    <location>
        <begin position="497"/>
        <end position="525"/>
    </location>
</feature>
<dbReference type="SMART" id="SM00355">
    <property type="entry name" value="ZnF_C2H2"/>
    <property type="match status" value="12"/>
</dbReference>
<reference evidence="17" key="1">
    <citation type="submission" date="2013-09" db="EMBL/GenBank/DDBJ databases">
        <title>The Genome Sequence of Anopheles culicifacies species A.</title>
        <authorList>
            <consortium name="The Broad Institute Genomics Platform"/>
            <person name="Neafsey D.E."/>
            <person name="Besansky N."/>
            <person name="Howell P."/>
            <person name="Walton C."/>
            <person name="Young S.K."/>
            <person name="Zeng Q."/>
            <person name="Gargeya S."/>
            <person name="Fitzgerald M."/>
            <person name="Haas B."/>
            <person name="Abouelleil A."/>
            <person name="Allen A.W."/>
            <person name="Alvarado L."/>
            <person name="Arachchi H.M."/>
            <person name="Berlin A.M."/>
            <person name="Chapman S.B."/>
            <person name="Gainer-Dewar J."/>
            <person name="Goldberg J."/>
            <person name="Griggs A."/>
            <person name="Gujja S."/>
            <person name="Hansen M."/>
            <person name="Howarth C."/>
            <person name="Imamovic A."/>
            <person name="Ireland A."/>
            <person name="Larimer J."/>
            <person name="McCowan C."/>
            <person name="Murphy C."/>
            <person name="Pearson M."/>
            <person name="Poon T.W."/>
            <person name="Priest M."/>
            <person name="Roberts A."/>
            <person name="Saif S."/>
            <person name="Shea T."/>
            <person name="Sisk P."/>
            <person name="Sykes S."/>
            <person name="Wortman J."/>
            <person name="Nusbaum C."/>
            <person name="Birren B."/>
        </authorList>
    </citation>
    <scope>NUCLEOTIDE SEQUENCE [LARGE SCALE GENOMIC DNA]</scope>
    <source>
        <strain evidence="17">A-37</strain>
    </source>
</reference>
<keyword evidence="9" id="KW-0804">Transcription</keyword>
<evidence type="ECO:0000259" key="15">
    <source>
        <dbReference type="PROSITE" id="PS51915"/>
    </source>
</evidence>
<keyword evidence="7" id="KW-0805">Transcription regulation</keyword>
<keyword evidence="6 12" id="KW-0862">Zinc</keyword>
<feature type="binding site" evidence="12">
    <location>
        <position position="84"/>
    </location>
    <ligand>
        <name>Zn(2+)</name>
        <dbReference type="ChEBI" id="CHEBI:29105"/>
    </ligand>
</feature>
<dbReference type="GO" id="GO:0000978">
    <property type="term" value="F:RNA polymerase II cis-regulatory region sequence-specific DNA binding"/>
    <property type="evidence" value="ECO:0007669"/>
    <property type="project" value="TreeGrafter"/>
</dbReference>
<keyword evidence="4" id="KW-0677">Repeat</keyword>
<evidence type="ECO:0000256" key="11">
    <source>
        <dbReference type="PROSITE-ProRule" id="PRU00042"/>
    </source>
</evidence>
<feature type="domain" description="C2H2-type" evidence="14">
    <location>
        <begin position="411"/>
        <end position="438"/>
    </location>
</feature>
<keyword evidence="8" id="KW-0238">DNA-binding</keyword>
<feature type="domain" description="ZAD" evidence="15">
    <location>
        <begin position="37"/>
        <end position="111"/>
    </location>
</feature>
<dbReference type="Pfam" id="PF07776">
    <property type="entry name" value="zf-AD"/>
    <property type="match status" value="1"/>
</dbReference>
<feature type="domain" description="C2H2-type" evidence="14">
    <location>
        <begin position="603"/>
        <end position="630"/>
    </location>
</feature>
<keyword evidence="10" id="KW-0539">Nucleus</keyword>
<dbReference type="Pfam" id="PF00096">
    <property type="entry name" value="zf-C2H2"/>
    <property type="match status" value="5"/>
</dbReference>
<evidence type="ECO:0000256" key="8">
    <source>
        <dbReference type="ARBA" id="ARBA00023125"/>
    </source>
</evidence>
<feature type="domain" description="C2H2-type" evidence="14">
    <location>
        <begin position="384"/>
        <end position="408"/>
    </location>
</feature>
<evidence type="ECO:0000256" key="2">
    <source>
        <dbReference type="ARBA" id="ARBA00004123"/>
    </source>
</evidence>
<dbReference type="SUPFAM" id="SSF57716">
    <property type="entry name" value="Glucocorticoid receptor-like (DNA-binding domain)"/>
    <property type="match status" value="1"/>
</dbReference>
<evidence type="ECO:0000256" key="3">
    <source>
        <dbReference type="ARBA" id="ARBA00022723"/>
    </source>
</evidence>
<feature type="region of interest" description="Disordered" evidence="13">
    <location>
        <begin position="238"/>
        <end position="269"/>
    </location>
</feature>
<dbReference type="GO" id="GO:0005634">
    <property type="term" value="C:nucleus"/>
    <property type="evidence" value="ECO:0007669"/>
    <property type="project" value="UniProtKB-SubCell"/>
</dbReference>
<evidence type="ECO:0000313" key="17">
    <source>
        <dbReference type="Proteomes" id="UP000075883"/>
    </source>
</evidence>
<dbReference type="VEuPathDB" id="VectorBase:ACUA025052"/>
<evidence type="ECO:0008006" key="18">
    <source>
        <dbReference type="Google" id="ProtNLM"/>
    </source>
</evidence>
<dbReference type="Proteomes" id="UP000075883">
    <property type="component" value="Unassembled WGS sequence"/>
</dbReference>
<evidence type="ECO:0000256" key="5">
    <source>
        <dbReference type="ARBA" id="ARBA00022771"/>
    </source>
</evidence>
<dbReference type="InterPro" id="IPR013087">
    <property type="entry name" value="Znf_C2H2_type"/>
</dbReference>
<accession>A0A182MSA6</accession>
<dbReference type="GO" id="GO:0008270">
    <property type="term" value="F:zinc ion binding"/>
    <property type="evidence" value="ECO:0007669"/>
    <property type="project" value="UniProtKB-UniRule"/>
</dbReference>
<feature type="region of interest" description="Disordered" evidence="13">
    <location>
        <begin position="296"/>
        <end position="319"/>
    </location>
</feature>
<evidence type="ECO:0000259" key="14">
    <source>
        <dbReference type="PROSITE" id="PS50157"/>
    </source>
</evidence>
<evidence type="ECO:0000256" key="6">
    <source>
        <dbReference type="ARBA" id="ARBA00022833"/>
    </source>
</evidence>
<reference evidence="16" key="2">
    <citation type="submission" date="2020-05" db="UniProtKB">
        <authorList>
            <consortium name="EnsemblMetazoa"/>
        </authorList>
    </citation>
    <scope>IDENTIFICATION</scope>
    <source>
        <strain evidence="16">A-37</strain>
    </source>
</reference>
<feature type="domain" description="C2H2-type" evidence="14">
    <location>
        <begin position="469"/>
        <end position="496"/>
    </location>
</feature>
<name>A0A182MSA6_9DIPT</name>
<feature type="binding site" evidence="12">
    <location>
        <position position="39"/>
    </location>
    <ligand>
        <name>Zn(2+)</name>
        <dbReference type="ChEBI" id="CHEBI:29105"/>
    </ligand>
</feature>
<evidence type="ECO:0000313" key="16">
    <source>
        <dbReference type="EnsemblMetazoa" id="ACUA025052-PA"/>
    </source>
</evidence>
<dbReference type="AlphaFoldDB" id="A0A182MSA6"/>
<feature type="region of interest" description="Disordered" evidence="13">
    <location>
        <begin position="1"/>
        <end position="27"/>
    </location>
</feature>
<feature type="compositionally biased region" description="Polar residues" evidence="13">
    <location>
        <begin position="8"/>
        <end position="19"/>
    </location>
</feature>
<dbReference type="FunFam" id="3.30.160.60:FF:000145">
    <property type="entry name" value="Zinc finger protein 574"/>
    <property type="match status" value="1"/>
</dbReference>
<feature type="compositionally biased region" description="Basic and acidic residues" evidence="13">
    <location>
        <begin position="245"/>
        <end position="257"/>
    </location>
</feature>